<feature type="domain" description="TniQ" evidence="1">
    <location>
        <begin position="6"/>
        <end position="166"/>
    </location>
</feature>
<organism evidence="2 3">
    <name type="scientific">Nesterenkonia alkaliphila</name>
    <dbReference type="NCBI Taxonomy" id="1463631"/>
    <lineage>
        <taxon>Bacteria</taxon>
        <taxon>Bacillati</taxon>
        <taxon>Actinomycetota</taxon>
        <taxon>Actinomycetes</taxon>
        <taxon>Micrococcales</taxon>
        <taxon>Micrococcaceae</taxon>
        <taxon>Nesterenkonia</taxon>
    </lineage>
</organism>
<reference evidence="2 3" key="1">
    <citation type="submission" date="2019-12" db="EMBL/GenBank/DDBJ databases">
        <title>Nesterenkonia muleiensis sp. nov., a novel actinobacterium isolated from sap of Populus euphratica.</title>
        <authorList>
            <person name="Wang R."/>
        </authorList>
    </citation>
    <scope>NUCLEOTIDE SEQUENCE [LARGE SCALE GENOMIC DNA]</scope>
    <source>
        <strain evidence="2 3">F10</strain>
    </source>
</reference>
<dbReference type="RefSeq" id="WP_157322387.1">
    <property type="nucleotide sequence ID" value="NZ_BMFX01000049.1"/>
</dbReference>
<dbReference type="InterPro" id="IPR009492">
    <property type="entry name" value="TniQ"/>
</dbReference>
<comment type="caution">
    <text evidence="2">The sequence shown here is derived from an EMBL/GenBank/DDBJ whole genome shotgun (WGS) entry which is preliminary data.</text>
</comment>
<dbReference type="Proteomes" id="UP000460157">
    <property type="component" value="Unassembled WGS sequence"/>
</dbReference>
<dbReference type="Pfam" id="PF06527">
    <property type="entry name" value="TniQ"/>
    <property type="match status" value="1"/>
</dbReference>
<name>A0A7K1UHI1_9MICC</name>
<evidence type="ECO:0000259" key="1">
    <source>
        <dbReference type="Pfam" id="PF06527"/>
    </source>
</evidence>
<accession>A0A7K1UHI1</accession>
<dbReference type="OrthoDB" id="4813139at2"/>
<sequence length="386" mass="43319">MRTRWPVHPAPSPGEALSSWLTRIAERYGITIDDLVFDLGYVLDSHADLDMGPPDGFAEQLAERTGACVEKINAMSVNGFVPWLLDDIDPGPDAFSLYTRQLSVLLPEGKRTDRTVASWRAWVPVKVTRQQRACPRCVAESTRPHPYQLMWSLSLMLTCPVHHCRLESYEGVRGYYYGWPQNPPAPRETNAAVQLMDGRTWQALTTGGVDLPRRHIHAGIWFRLLRTLIDELSATLKESGQRLTRQVWDHAGHPFRAGQLVWYPYEELPLEVQLDTLEAAATAMRLLEDGVVTGRGREAALFLSEPDASIDPGKPPPVATANFPTSTPKSLAEAMHAVVAEAKQNPDSARQLFNFMTLYTPEDSEHIQRVRTNFEELGIPLDFLSQ</sequence>
<keyword evidence="3" id="KW-1185">Reference proteome</keyword>
<dbReference type="EMBL" id="WRPM01000039">
    <property type="protein sequence ID" value="MVT25923.1"/>
    <property type="molecule type" value="Genomic_DNA"/>
</dbReference>
<dbReference type="AlphaFoldDB" id="A0A7K1UHI1"/>
<proteinExistence type="predicted"/>
<evidence type="ECO:0000313" key="2">
    <source>
        <dbReference type="EMBL" id="MVT25923.1"/>
    </source>
</evidence>
<evidence type="ECO:0000313" key="3">
    <source>
        <dbReference type="Proteomes" id="UP000460157"/>
    </source>
</evidence>
<gene>
    <name evidence="2" type="ORF">GNZ21_06050</name>
</gene>
<protein>
    <submittedName>
        <fullName evidence="2">Transposase</fullName>
    </submittedName>
</protein>